<dbReference type="Pfam" id="PF12833">
    <property type="entry name" value="HTH_18"/>
    <property type="match status" value="1"/>
</dbReference>
<evidence type="ECO:0000256" key="4">
    <source>
        <dbReference type="PROSITE-ProRule" id="PRU00169"/>
    </source>
</evidence>
<organism evidence="7 8">
    <name type="scientific">Vibrio celticus</name>
    <dbReference type="NCBI Taxonomy" id="446372"/>
    <lineage>
        <taxon>Bacteria</taxon>
        <taxon>Pseudomonadati</taxon>
        <taxon>Pseudomonadota</taxon>
        <taxon>Gammaproteobacteria</taxon>
        <taxon>Vibrionales</taxon>
        <taxon>Vibrionaceae</taxon>
        <taxon>Vibrio</taxon>
    </lineage>
</organism>
<dbReference type="SUPFAM" id="SSF46689">
    <property type="entry name" value="Homeodomain-like"/>
    <property type="match status" value="1"/>
</dbReference>
<feature type="domain" description="HTH araC/xylS-type" evidence="5">
    <location>
        <begin position="246"/>
        <end position="344"/>
    </location>
</feature>
<keyword evidence="8" id="KW-1185">Reference proteome</keyword>
<evidence type="ECO:0000256" key="1">
    <source>
        <dbReference type="ARBA" id="ARBA00023015"/>
    </source>
</evidence>
<dbReference type="PANTHER" id="PTHR43280:SF10">
    <property type="entry name" value="REGULATORY PROTEIN POCR"/>
    <property type="match status" value="1"/>
</dbReference>
<evidence type="ECO:0000259" key="5">
    <source>
        <dbReference type="PROSITE" id="PS01124"/>
    </source>
</evidence>
<dbReference type="PROSITE" id="PS50110">
    <property type="entry name" value="RESPONSE_REGULATORY"/>
    <property type="match status" value="1"/>
</dbReference>
<keyword evidence="1" id="KW-0805">Transcription regulation</keyword>
<dbReference type="InterPro" id="IPR011006">
    <property type="entry name" value="CheY-like_superfamily"/>
</dbReference>
<gene>
    <name evidence="7" type="primary">yesS</name>
    <name evidence="7" type="ORF">VCE7224_02263</name>
</gene>
<dbReference type="RefSeq" id="WP_065676519.1">
    <property type="nucleotide sequence ID" value="NZ_AP025463.1"/>
</dbReference>
<dbReference type="Proteomes" id="UP000092819">
    <property type="component" value="Unassembled WGS sequence"/>
</dbReference>
<dbReference type="SUPFAM" id="SSF52172">
    <property type="entry name" value="CheY-like"/>
    <property type="match status" value="1"/>
</dbReference>
<dbReference type="GO" id="GO:0043565">
    <property type="term" value="F:sequence-specific DNA binding"/>
    <property type="evidence" value="ECO:0007669"/>
    <property type="project" value="InterPro"/>
</dbReference>
<dbReference type="SMART" id="SM00342">
    <property type="entry name" value="HTH_ARAC"/>
    <property type="match status" value="1"/>
</dbReference>
<evidence type="ECO:0000313" key="7">
    <source>
        <dbReference type="EMBL" id="SBT13514.1"/>
    </source>
</evidence>
<sequence>MYNIVIVEDEWIEMESIERIVLTCIDNAIVHKASTGKKAIQLIDDIKNIDLMLVDINIPLPNGKEVVDYLRSKNNTAKVVVTSANDDFDMLRDMFNLQIQDYLLKPVRQELLSETIKITLGFDERKSKETKKIKDKINELFQNKNYVHWNNFVLDTINEIYMRDNESEEAREKVRTFLDTLGFYLDSLSGDYSSTCSKLHALSEDIGRLGLNQNIYPRLIYLLFYVGDVVFTPFFKKQASSLDFIDRAKFHIEKNILKTVTLDDVSDKTFVSSCYLSRAFKKSESVGFSNYVAQRKIIIACSLLKFSDLKVNVISLELAWKDSNYFCRVFKKEIGISPSDYREIG</sequence>
<dbReference type="PANTHER" id="PTHR43280">
    <property type="entry name" value="ARAC-FAMILY TRANSCRIPTIONAL REGULATOR"/>
    <property type="match status" value="1"/>
</dbReference>
<dbReference type="Gene3D" id="1.10.10.60">
    <property type="entry name" value="Homeodomain-like"/>
    <property type="match status" value="2"/>
</dbReference>
<accession>A0A1C3JEJ0</accession>
<protein>
    <submittedName>
        <fullName evidence="7">HTH-type transcriptional regulator YesS</fullName>
    </submittedName>
</protein>
<evidence type="ECO:0000256" key="2">
    <source>
        <dbReference type="ARBA" id="ARBA00023125"/>
    </source>
</evidence>
<dbReference type="EMBL" id="FLQZ01000043">
    <property type="protein sequence ID" value="SBT13514.1"/>
    <property type="molecule type" value="Genomic_DNA"/>
</dbReference>
<dbReference type="Pfam" id="PF00072">
    <property type="entry name" value="Response_reg"/>
    <property type="match status" value="1"/>
</dbReference>
<dbReference type="PROSITE" id="PS01124">
    <property type="entry name" value="HTH_ARAC_FAMILY_2"/>
    <property type="match status" value="1"/>
</dbReference>
<reference evidence="8" key="1">
    <citation type="submission" date="2016-06" db="EMBL/GenBank/DDBJ databases">
        <authorList>
            <person name="Rodrigo-Torres L."/>
            <person name="Arahal D.R."/>
        </authorList>
    </citation>
    <scope>NUCLEOTIDE SEQUENCE [LARGE SCALE GENOMIC DNA]</scope>
    <source>
        <strain evidence="8">CECT 7224</strain>
    </source>
</reference>
<dbReference type="AlphaFoldDB" id="A0A1C3JEJ0"/>
<keyword evidence="4" id="KW-0597">Phosphoprotein</keyword>
<feature type="domain" description="Response regulatory" evidence="6">
    <location>
        <begin position="3"/>
        <end position="120"/>
    </location>
</feature>
<proteinExistence type="predicted"/>
<keyword evidence="3" id="KW-0804">Transcription</keyword>
<dbReference type="InterPro" id="IPR001789">
    <property type="entry name" value="Sig_transdc_resp-reg_receiver"/>
</dbReference>
<dbReference type="InterPro" id="IPR018060">
    <property type="entry name" value="HTH_AraC"/>
</dbReference>
<keyword evidence="2" id="KW-0238">DNA-binding</keyword>
<name>A0A1C3JEJ0_9VIBR</name>
<evidence type="ECO:0000259" key="6">
    <source>
        <dbReference type="PROSITE" id="PS50110"/>
    </source>
</evidence>
<dbReference type="SMART" id="SM00448">
    <property type="entry name" value="REC"/>
    <property type="match status" value="1"/>
</dbReference>
<feature type="modified residue" description="4-aspartylphosphate" evidence="4">
    <location>
        <position position="55"/>
    </location>
</feature>
<dbReference type="InterPro" id="IPR009057">
    <property type="entry name" value="Homeodomain-like_sf"/>
</dbReference>
<dbReference type="GO" id="GO:0003700">
    <property type="term" value="F:DNA-binding transcription factor activity"/>
    <property type="evidence" value="ECO:0007669"/>
    <property type="project" value="InterPro"/>
</dbReference>
<evidence type="ECO:0000256" key="3">
    <source>
        <dbReference type="ARBA" id="ARBA00023163"/>
    </source>
</evidence>
<dbReference type="GO" id="GO:0000160">
    <property type="term" value="P:phosphorelay signal transduction system"/>
    <property type="evidence" value="ECO:0007669"/>
    <property type="project" value="InterPro"/>
</dbReference>
<evidence type="ECO:0000313" key="8">
    <source>
        <dbReference type="Proteomes" id="UP000092819"/>
    </source>
</evidence>
<dbReference type="Gene3D" id="3.40.50.2300">
    <property type="match status" value="1"/>
</dbReference>